<proteinExistence type="predicted"/>
<evidence type="ECO:0000313" key="2">
    <source>
        <dbReference type="EMBL" id="CCE89189.1"/>
    </source>
</evidence>
<dbReference type="RefSeq" id="YP_007374898.1">
    <property type="nucleotide sequence ID" value="NC_020148.1"/>
</dbReference>
<dbReference type="GeneID" id="14469633"/>
<organism evidence="3">
    <name type="scientific">Phlebia radiata</name>
    <name type="common">White-rot fungus</name>
    <dbReference type="NCBI Taxonomy" id="5308"/>
    <lineage>
        <taxon>Eukaryota</taxon>
        <taxon>Fungi</taxon>
        <taxon>Dikarya</taxon>
        <taxon>Basidiomycota</taxon>
        <taxon>Agaricomycotina</taxon>
        <taxon>Agaricomycetes</taxon>
        <taxon>Polyporales</taxon>
        <taxon>Meruliaceae</taxon>
        <taxon>Phlebia</taxon>
    </lineage>
</organism>
<feature type="transmembrane region" description="Helical" evidence="1">
    <location>
        <begin position="6"/>
        <end position="31"/>
    </location>
</feature>
<evidence type="ECO:0000256" key="1">
    <source>
        <dbReference type="SAM" id="Phobius"/>
    </source>
</evidence>
<geneLocation type="mitochondrion" evidence="3"/>
<evidence type="ECO:0000313" key="3">
    <source>
        <dbReference type="EMBL" id="CCE89249.1"/>
    </source>
</evidence>
<keyword evidence="1" id="KW-0812">Transmembrane</keyword>
<dbReference type="GeneID" id="14469572"/>
<protein>
    <submittedName>
        <fullName evidence="3">Uncharacterized protein</fullName>
    </submittedName>
</protein>
<keyword evidence="1" id="KW-1133">Transmembrane helix</keyword>
<accession>L8B976</accession>
<dbReference type="RefSeq" id="YP_007374970.1">
    <property type="nucleotide sequence ID" value="NC_020148.1"/>
</dbReference>
<dbReference type="EMBL" id="HE613568">
    <property type="protein sequence ID" value="CCE89249.1"/>
    <property type="molecule type" value="Genomic_DNA"/>
</dbReference>
<gene>
    <name evidence="2" type="ORF">PRA_mt0072</name>
    <name evidence="3" type="ORF">PRA_mt0186</name>
</gene>
<keyword evidence="1" id="KW-0472">Membrane</keyword>
<name>L8B976_PHLRA</name>
<dbReference type="AlphaFoldDB" id="L8B976"/>
<sequence length="51" mass="5791">MVQKILNHITITCLGVGPWLMFFLFCGYPLVRKPCSLASARKSRSRINLPL</sequence>
<dbReference type="EMBL" id="HE613568">
    <property type="protein sequence ID" value="CCE89189.1"/>
    <property type="molecule type" value="Genomic_DNA"/>
</dbReference>
<reference evidence="3" key="1">
    <citation type="journal article" date="2014" name="PLoS ONE">
        <title>Mitochondrial Genome of Phlebia radiata Is the Second Largest (156 kbp) among Fungi and Features Signs of Genome Flexibility and Recent Recombination Events.</title>
        <authorList>
            <person name="Salavirta H."/>
            <person name="Oksanen I."/>
            <person name="Kuuskeri J."/>
            <person name="Makela M."/>
            <person name="Laine P."/>
            <person name="Paulin L."/>
            <person name="Lundell T."/>
        </authorList>
    </citation>
    <scope>NUCLEOTIDE SEQUENCE</scope>
    <source>
        <strain evidence="3">79</strain>
    </source>
</reference>
<keyword evidence="3" id="KW-0496">Mitochondrion</keyword>